<dbReference type="PANTHER" id="PTHR10948">
    <property type="entry name" value="TRANSPOSASE"/>
    <property type="match status" value="1"/>
</dbReference>
<dbReference type="InterPro" id="IPR025246">
    <property type="entry name" value="IS30-like_HTH"/>
</dbReference>
<accession>A0A9D6LTM6</accession>
<dbReference type="InterPro" id="IPR051917">
    <property type="entry name" value="Transposase-Integrase"/>
</dbReference>
<dbReference type="PANTHER" id="PTHR10948:SF23">
    <property type="entry name" value="TRANSPOSASE INSI FOR INSERTION SEQUENCE ELEMENT IS30A-RELATED"/>
    <property type="match status" value="1"/>
</dbReference>
<dbReference type="Proteomes" id="UP000808388">
    <property type="component" value="Unassembled WGS sequence"/>
</dbReference>
<evidence type="ECO:0000259" key="1">
    <source>
        <dbReference type="Pfam" id="PF13936"/>
    </source>
</evidence>
<sequence>MPYQHFSIEERENIQYGLWEKQSVRAIAYWLGRSPSSVSREINRNIPRTQRRYTPRLADARAEEHRHRCGRSERLKNDTIRSYVKTQIKGGYSPEQIAGRLPMAHPGQTISPEAIYQLPRYDLRHAGVPASSPEELF</sequence>
<dbReference type="EMBL" id="JACQCQ010000007">
    <property type="protein sequence ID" value="MBI3627455.1"/>
    <property type="molecule type" value="Genomic_DNA"/>
</dbReference>
<organism evidence="2 3">
    <name type="scientific">Candidatus Sungiibacteriota bacterium</name>
    <dbReference type="NCBI Taxonomy" id="2750080"/>
    <lineage>
        <taxon>Bacteria</taxon>
        <taxon>Candidatus Sungiibacteriota</taxon>
    </lineage>
</organism>
<dbReference type="GO" id="GO:0032196">
    <property type="term" value="P:transposition"/>
    <property type="evidence" value="ECO:0007669"/>
    <property type="project" value="TreeGrafter"/>
</dbReference>
<dbReference type="Pfam" id="PF13936">
    <property type="entry name" value="HTH_38"/>
    <property type="match status" value="1"/>
</dbReference>
<dbReference type="GO" id="GO:0005829">
    <property type="term" value="C:cytosol"/>
    <property type="evidence" value="ECO:0007669"/>
    <property type="project" value="TreeGrafter"/>
</dbReference>
<protein>
    <submittedName>
        <fullName evidence="2">IS30 family transposase</fullName>
    </submittedName>
</protein>
<gene>
    <name evidence="2" type="ORF">HY220_01740</name>
</gene>
<reference evidence="2" key="1">
    <citation type="submission" date="2020-07" db="EMBL/GenBank/DDBJ databases">
        <title>Huge and variable diversity of episymbiotic CPR bacteria and DPANN archaea in groundwater ecosystems.</title>
        <authorList>
            <person name="He C.Y."/>
            <person name="Keren R."/>
            <person name="Whittaker M."/>
            <person name="Farag I.F."/>
            <person name="Doudna J."/>
            <person name="Cate J.H.D."/>
            <person name="Banfield J.F."/>
        </authorList>
    </citation>
    <scope>NUCLEOTIDE SEQUENCE</scope>
    <source>
        <strain evidence="2">NC_groundwater_972_Pr1_S-0.2um_49_27</strain>
    </source>
</reference>
<evidence type="ECO:0000313" key="2">
    <source>
        <dbReference type="EMBL" id="MBI3627455.1"/>
    </source>
</evidence>
<dbReference type="GO" id="GO:0004803">
    <property type="term" value="F:transposase activity"/>
    <property type="evidence" value="ECO:0007669"/>
    <property type="project" value="TreeGrafter"/>
</dbReference>
<dbReference type="AlphaFoldDB" id="A0A9D6LTM6"/>
<proteinExistence type="predicted"/>
<feature type="domain" description="Transposase IS30-like HTH" evidence="1">
    <location>
        <begin position="3"/>
        <end position="45"/>
    </location>
</feature>
<name>A0A9D6LTM6_9BACT</name>
<comment type="caution">
    <text evidence="2">The sequence shown here is derived from an EMBL/GenBank/DDBJ whole genome shotgun (WGS) entry which is preliminary data.</text>
</comment>
<evidence type="ECO:0000313" key="3">
    <source>
        <dbReference type="Proteomes" id="UP000808388"/>
    </source>
</evidence>